<evidence type="ECO:0000313" key="3">
    <source>
        <dbReference type="Proteomes" id="UP000186336"/>
    </source>
</evidence>
<protein>
    <submittedName>
        <fullName evidence="2">Uncharacterized protein</fullName>
    </submittedName>
</protein>
<dbReference type="RefSeq" id="WP_076626887.1">
    <property type="nucleotide sequence ID" value="NZ_CP019312.1"/>
</dbReference>
<dbReference type="Proteomes" id="UP000186336">
    <property type="component" value="Chromosome"/>
</dbReference>
<dbReference type="KEGG" id="tom:BWR18_04445"/>
<dbReference type="OrthoDB" id="9810895at2"/>
<organism evidence="2 3">
    <name type="scientific">Tateyamaria omphalii</name>
    <dbReference type="NCBI Taxonomy" id="299262"/>
    <lineage>
        <taxon>Bacteria</taxon>
        <taxon>Pseudomonadati</taxon>
        <taxon>Pseudomonadota</taxon>
        <taxon>Alphaproteobacteria</taxon>
        <taxon>Rhodobacterales</taxon>
        <taxon>Roseobacteraceae</taxon>
        <taxon>Tateyamaria</taxon>
    </lineage>
</organism>
<proteinExistence type="predicted"/>
<evidence type="ECO:0000256" key="1">
    <source>
        <dbReference type="SAM" id="SignalP"/>
    </source>
</evidence>
<accession>A0A1P8MSI8</accession>
<sequence>MLRTAAILTLLATPLSANPIAEILCAPSKQMQQKLEQQFRSARAASGMRSPEQMMEVWTDQRGDWAMVVRYASGTSCIVAMGEHWEETKNPT</sequence>
<feature type="chain" id="PRO_5012546417" evidence="1">
    <location>
        <begin position="18"/>
        <end position="92"/>
    </location>
</feature>
<dbReference type="AlphaFoldDB" id="A0A1P8MSI8"/>
<reference evidence="2 3" key="1">
    <citation type="submission" date="2017-01" db="EMBL/GenBank/DDBJ databases">
        <title>Complete genome of Tateyamaria omphalii DOK1-4 isolated from seawater in Dokdo.</title>
        <authorList>
            <person name="Kim J.H."/>
            <person name="Chi W.-J."/>
        </authorList>
    </citation>
    <scope>NUCLEOTIDE SEQUENCE [LARGE SCALE GENOMIC DNA]</scope>
    <source>
        <strain evidence="2 3">DOK1-4</strain>
    </source>
</reference>
<name>A0A1P8MSI8_9RHOB</name>
<feature type="signal peptide" evidence="1">
    <location>
        <begin position="1"/>
        <end position="17"/>
    </location>
</feature>
<keyword evidence="1" id="KW-0732">Signal</keyword>
<gene>
    <name evidence="2" type="ORF">BWR18_04445</name>
</gene>
<evidence type="ECO:0000313" key="2">
    <source>
        <dbReference type="EMBL" id="APX11021.1"/>
    </source>
</evidence>
<dbReference type="EMBL" id="CP019312">
    <property type="protein sequence ID" value="APX11021.1"/>
    <property type="molecule type" value="Genomic_DNA"/>
</dbReference>
<keyword evidence="3" id="KW-1185">Reference proteome</keyword>